<dbReference type="EMBL" id="CAFBPA010000150">
    <property type="protein sequence ID" value="CAB5009891.1"/>
    <property type="molecule type" value="Genomic_DNA"/>
</dbReference>
<evidence type="ECO:0000256" key="7">
    <source>
        <dbReference type="ARBA" id="ARBA00048539"/>
    </source>
</evidence>
<dbReference type="PANTHER" id="PTHR43033:SF1">
    <property type="entry name" value="TRNA(ILE)-LYSIDINE SYNTHASE-RELATED"/>
    <property type="match status" value="1"/>
</dbReference>
<dbReference type="Gene3D" id="3.30.465.60">
    <property type="match status" value="1"/>
</dbReference>
<dbReference type="SUPFAM" id="SSF82829">
    <property type="entry name" value="MesJ substrate recognition domain-like"/>
    <property type="match status" value="1"/>
</dbReference>
<evidence type="ECO:0000259" key="8">
    <source>
        <dbReference type="Pfam" id="PF01171"/>
    </source>
</evidence>
<dbReference type="Pfam" id="PF01171">
    <property type="entry name" value="ATP_bind_3"/>
    <property type="match status" value="1"/>
</dbReference>
<dbReference type="HAMAP" id="MF_01161">
    <property type="entry name" value="tRNA_Ile_lys_synt"/>
    <property type="match status" value="1"/>
</dbReference>
<dbReference type="GO" id="GO:0005737">
    <property type="term" value="C:cytoplasm"/>
    <property type="evidence" value="ECO:0007669"/>
    <property type="project" value="InterPro"/>
</dbReference>
<dbReference type="InterPro" id="IPR011063">
    <property type="entry name" value="TilS/TtcA_N"/>
</dbReference>
<accession>A0A6J7PYI8</accession>
<evidence type="ECO:0000313" key="10">
    <source>
        <dbReference type="EMBL" id="CAB5009891.1"/>
    </source>
</evidence>
<evidence type="ECO:0000259" key="9">
    <source>
        <dbReference type="Pfam" id="PF09179"/>
    </source>
</evidence>
<dbReference type="InterPro" id="IPR014729">
    <property type="entry name" value="Rossmann-like_a/b/a_fold"/>
</dbReference>
<feature type="domain" description="tRNA(Ile)-lysidine synthase substrate-binding" evidence="9">
    <location>
        <begin position="259"/>
        <end position="325"/>
    </location>
</feature>
<organism evidence="10">
    <name type="scientific">freshwater metagenome</name>
    <dbReference type="NCBI Taxonomy" id="449393"/>
    <lineage>
        <taxon>unclassified sequences</taxon>
        <taxon>metagenomes</taxon>
        <taxon>ecological metagenomes</taxon>
    </lineage>
</organism>
<reference evidence="10" key="1">
    <citation type="submission" date="2020-05" db="EMBL/GenBank/DDBJ databases">
        <authorList>
            <person name="Chiriac C."/>
            <person name="Salcher M."/>
            <person name="Ghai R."/>
            <person name="Kavagutti S V."/>
        </authorList>
    </citation>
    <scope>NUCLEOTIDE SEQUENCE</scope>
</reference>
<gene>
    <name evidence="10" type="ORF">UFOPK4043_01006</name>
</gene>
<feature type="domain" description="tRNA(Ile)-lysidine/2-thiocytidine synthase N-terminal" evidence="8">
    <location>
        <begin position="28"/>
        <end position="206"/>
    </location>
</feature>
<dbReference type="NCBIfam" id="TIGR02432">
    <property type="entry name" value="lysidine_TilS_N"/>
    <property type="match status" value="1"/>
</dbReference>
<evidence type="ECO:0000256" key="3">
    <source>
        <dbReference type="ARBA" id="ARBA00022598"/>
    </source>
</evidence>
<dbReference type="GO" id="GO:0008033">
    <property type="term" value="P:tRNA processing"/>
    <property type="evidence" value="ECO:0007669"/>
    <property type="project" value="UniProtKB-KW"/>
</dbReference>
<comment type="catalytic activity">
    <reaction evidence="7">
        <text>cytidine(34) in tRNA(Ile2) + L-lysine + ATP = lysidine(34) in tRNA(Ile2) + AMP + diphosphate + H(+)</text>
        <dbReference type="Rhea" id="RHEA:43744"/>
        <dbReference type="Rhea" id="RHEA-COMP:10625"/>
        <dbReference type="Rhea" id="RHEA-COMP:10670"/>
        <dbReference type="ChEBI" id="CHEBI:15378"/>
        <dbReference type="ChEBI" id="CHEBI:30616"/>
        <dbReference type="ChEBI" id="CHEBI:32551"/>
        <dbReference type="ChEBI" id="CHEBI:33019"/>
        <dbReference type="ChEBI" id="CHEBI:82748"/>
        <dbReference type="ChEBI" id="CHEBI:83665"/>
        <dbReference type="ChEBI" id="CHEBI:456215"/>
        <dbReference type="EC" id="6.3.4.19"/>
    </reaction>
</comment>
<dbReference type="InterPro" id="IPR012795">
    <property type="entry name" value="tRNA_Ile_lys_synt_N"/>
</dbReference>
<keyword evidence="4" id="KW-0819">tRNA processing</keyword>
<dbReference type="SUPFAM" id="SSF52402">
    <property type="entry name" value="Adenine nucleotide alpha hydrolases-like"/>
    <property type="match status" value="1"/>
</dbReference>
<dbReference type="PANTHER" id="PTHR43033">
    <property type="entry name" value="TRNA(ILE)-LYSIDINE SYNTHASE-RELATED"/>
    <property type="match status" value="1"/>
</dbReference>
<dbReference type="CDD" id="cd01992">
    <property type="entry name" value="TilS_N"/>
    <property type="match status" value="1"/>
</dbReference>
<evidence type="ECO:0000256" key="6">
    <source>
        <dbReference type="ARBA" id="ARBA00022840"/>
    </source>
</evidence>
<evidence type="ECO:0000256" key="2">
    <source>
        <dbReference type="ARBA" id="ARBA00022490"/>
    </source>
</evidence>
<keyword evidence="3" id="KW-0436">Ligase</keyword>
<evidence type="ECO:0000256" key="5">
    <source>
        <dbReference type="ARBA" id="ARBA00022741"/>
    </source>
</evidence>
<dbReference type="InterPro" id="IPR015262">
    <property type="entry name" value="tRNA_Ile_lys_synt_subst-bd"/>
</dbReference>
<dbReference type="EC" id="6.3.4.19" evidence="1"/>
<proteinExistence type="inferred from homology"/>
<dbReference type="GO" id="GO:0032267">
    <property type="term" value="F:tRNA(Ile)-lysidine synthase activity"/>
    <property type="evidence" value="ECO:0007669"/>
    <property type="project" value="UniProtKB-EC"/>
</dbReference>
<dbReference type="Pfam" id="PF09179">
    <property type="entry name" value="TilS"/>
    <property type="match status" value="1"/>
</dbReference>
<evidence type="ECO:0000256" key="1">
    <source>
        <dbReference type="ARBA" id="ARBA00013267"/>
    </source>
</evidence>
<keyword evidence="6" id="KW-0067">ATP-binding</keyword>
<keyword evidence="2" id="KW-0963">Cytoplasm</keyword>
<evidence type="ECO:0000256" key="4">
    <source>
        <dbReference type="ARBA" id="ARBA00022694"/>
    </source>
</evidence>
<dbReference type="AlphaFoldDB" id="A0A6J7PYI8"/>
<keyword evidence="5" id="KW-0547">Nucleotide-binding</keyword>
<dbReference type="Gene3D" id="3.40.50.620">
    <property type="entry name" value="HUPs"/>
    <property type="match status" value="1"/>
</dbReference>
<name>A0A6J7PYI8_9ZZZZ</name>
<dbReference type="InterPro" id="IPR012094">
    <property type="entry name" value="tRNA_Ile_lys_synt"/>
</dbReference>
<protein>
    <recommendedName>
        <fullName evidence="1">tRNA(Ile)-lysidine synthetase</fullName>
        <ecNumber evidence="1">6.3.4.19</ecNumber>
    </recommendedName>
</protein>
<dbReference type="GO" id="GO:0005524">
    <property type="term" value="F:ATP binding"/>
    <property type="evidence" value="ECO:0007669"/>
    <property type="project" value="UniProtKB-KW"/>
</dbReference>
<sequence length="335" mass="35434">MNYSCAATVQVRNAVERALGALEPGEVVLVACSGGPDSLALAAATSWVAKRLGLFAGAVIVDHQLQEGSAEIAAWAAGVCGRLELNPVEIVAVHVGAVGGLESAARDARYEALTASAEQQNSKVVLLGHTQDDQAETVLLRLARGSGARSLAAMAPVNGLWHRPLLEIPRAVVHESANEVLAQLGEQPWRDPHNADRQFARVRVRQLLESLGDDLGPGVAVGLARSASMLRDDADGLDELADALFEDAVTIADGSVSIDINELDGIPRAIRTRLIRAMCIAIDGVPGDLSRDHVLAVDRLVTQWAGQGPAFLPGGVQALRAYDRLTVIRSTQQRE</sequence>